<dbReference type="SUPFAM" id="SSF55961">
    <property type="entry name" value="Bet v1-like"/>
    <property type="match status" value="1"/>
</dbReference>
<sequence>MAVVRVSTDLPLSAERACALARRPALFAFVVKPVFRVTGLPRDRDFEASAAPGDELSARLWWFGAIPAWRHHLRIVTLEPRELFTNERGGLLRSWNHRLTFEPRGDAACRYTDEVTLDAGPATPLVWLFAHGLFRWRQARWRALARVIA</sequence>
<evidence type="ECO:0008006" key="3">
    <source>
        <dbReference type="Google" id="ProtNLM"/>
    </source>
</evidence>
<dbReference type="RefSeq" id="WP_318598523.1">
    <property type="nucleotide sequence ID" value="NZ_JAWSTH010000048.1"/>
</dbReference>
<protein>
    <recommendedName>
        <fullName evidence="3">SRPBCC family protein</fullName>
    </recommendedName>
</protein>
<evidence type="ECO:0000313" key="2">
    <source>
        <dbReference type="Proteomes" id="UP001284601"/>
    </source>
</evidence>
<dbReference type="InterPro" id="IPR023393">
    <property type="entry name" value="START-like_dom_sf"/>
</dbReference>
<comment type="caution">
    <text evidence="1">The sequence shown here is derived from an EMBL/GenBank/DDBJ whole genome shotgun (WGS) entry which is preliminary data.</text>
</comment>
<keyword evidence="2" id="KW-1185">Reference proteome</keyword>
<organism evidence="1 2">
    <name type="scientific">Conexibacter stalactiti</name>
    <dbReference type="NCBI Taxonomy" id="1940611"/>
    <lineage>
        <taxon>Bacteria</taxon>
        <taxon>Bacillati</taxon>
        <taxon>Actinomycetota</taxon>
        <taxon>Thermoleophilia</taxon>
        <taxon>Solirubrobacterales</taxon>
        <taxon>Conexibacteraceae</taxon>
        <taxon>Conexibacter</taxon>
    </lineage>
</organism>
<reference evidence="1 2" key="2">
    <citation type="submission" date="2023-10" db="EMBL/GenBank/DDBJ databases">
        <authorList>
            <person name="Han X.F."/>
        </authorList>
    </citation>
    <scope>NUCLEOTIDE SEQUENCE [LARGE SCALE GENOMIC DNA]</scope>
    <source>
        <strain evidence="1 2">KCTC 39840</strain>
    </source>
</reference>
<accession>A0ABU4HS91</accession>
<dbReference type="EMBL" id="JAWSTH010000048">
    <property type="protein sequence ID" value="MDW5596143.1"/>
    <property type="molecule type" value="Genomic_DNA"/>
</dbReference>
<gene>
    <name evidence="1" type="ORF">R7226_17480</name>
</gene>
<dbReference type="Gene3D" id="3.30.530.20">
    <property type="match status" value="1"/>
</dbReference>
<name>A0ABU4HS91_9ACTN</name>
<reference evidence="2" key="1">
    <citation type="submission" date="2023-07" db="EMBL/GenBank/DDBJ databases">
        <title>Conexibacter stalactiti sp. nov., isolated from stalactites in a lava cave and emended description of the genus Conexibacter.</title>
        <authorList>
            <person name="Lee S.D."/>
        </authorList>
    </citation>
    <scope>NUCLEOTIDE SEQUENCE [LARGE SCALE GENOMIC DNA]</scope>
    <source>
        <strain evidence="2">KCTC 39840</strain>
    </source>
</reference>
<evidence type="ECO:0000313" key="1">
    <source>
        <dbReference type="EMBL" id="MDW5596143.1"/>
    </source>
</evidence>
<dbReference type="Proteomes" id="UP001284601">
    <property type="component" value="Unassembled WGS sequence"/>
</dbReference>
<proteinExistence type="predicted"/>